<dbReference type="Proteomes" id="UP000824782">
    <property type="component" value="Unassembled WGS sequence"/>
</dbReference>
<keyword evidence="1" id="KW-0472">Membrane</keyword>
<gene>
    <name evidence="2" type="ORF">GDO81_001312</name>
</gene>
<keyword evidence="1" id="KW-1133">Transmembrane helix</keyword>
<protein>
    <submittedName>
        <fullName evidence="2">Uncharacterized protein</fullName>
    </submittedName>
</protein>
<reference evidence="2" key="1">
    <citation type="thesis" date="2020" institute="ProQuest LLC" country="789 East Eisenhower Parkway, Ann Arbor, MI, USA">
        <title>Comparative Genomics and Chromosome Evolution.</title>
        <authorList>
            <person name="Mudd A.B."/>
        </authorList>
    </citation>
    <scope>NUCLEOTIDE SEQUENCE</scope>
    <source>
        <strain evidence="2">237g6f4</strain>
        <tissue evidence="2">Blood</tissue>
    </source>
</reference>
<organism evidence="2 3">
    <name type="scientific">Engystomops pustulosus</name>
    <name type="common">Tungara frog</name>
    <name type="synonym">Physalaemus pustulosus</name>
    <dbReference type="NCBI Taxonomy" id="76066"/>
    <lineage>
        <taxon>Eukaryota</taxon>
        <taxon>Metazoa</taxon>
        <taxon>Chordata</taxon>
        <taxon>Craniata</taxon>
        <taxon>Vertebrata</taxon>
        <taxon>Euteleostomi</taxon>
        <taxon>Amphibia</taxon>
        <taxon>Batrachia</taxon>
        <taxon>Anura</taxon>
        <taxon>Neobatrachia</taxon>
        <taxon>Hyloidea</taxon>
        <taxon>Leptodactylidae</taxon>
        <taxon>Leiuperinae</taxon>
        <taxon>Engystomops</taxon>
    </lineage>
</organism>
<evidence type="ECO:0000313" key="2">
    <source>
        <dbReference type="EMBL" id="KAG8594733.1"/>
    </source>
</evidence>
<keyword evidence="1" id="KW-0812">Transmembrane</keyword>
<comment type="caution">
    <text evidence="2">The sequence shown here is derived from an EMBL/GenBank/DDBJ whole genome shotgun (WGS) entry which is preliminary data.</text>
</comment>
<accession>A0AAV7DBB0</accession>
<keyword evidence="3" id="KW-1185">Reference proteome</keyword>
<dbReference type="EMBL" id="WNYA01000001">
    <property type="protein sequence ID" value="KAG8594733.1"/>
    <property type="molecule type" value="Genomic_DNA"/>
</dbReference>
<feature type="transmembrane region" description="Helical" evidence="1">
    <location>
        <begin position="12"/>
        <end position="32"/>
    </location>
</feature>
<proteinExistence type="predicted"/>
<evidence type="ECO:0000256" key="1">
    <source>
        <dbReference type="SAM" id="Phobius"/>
    </source>
</evidence>
<evidence type="ECO:0000313" key="3">
    <source>
        <dbReference type="Proteomes" id="UP000824782"/>
    </source>
</evidence>
<sequence>MNGWASVNFQFLVSVIPIFYASVMLYIAALASSGKYSKALLRLVFFYHPSHNAHRHGWAIKYGHIFNFSRFSNPMLTTSKEHSSILLYCTQSLSVCSLVVLEHNWSVHCE</sequence>
<name>A0AAV7DBB0_ENGPU</name>
<dbReference type="AlphaFoldDB" id="A0AAV7DBB0"/>